<keyword evidence="2" id="KW-1185">Reference proteome</keyword>
<gene>
    <name evidence="1" type="ORF">NE237_030655</name>
</gene>
<sequence>MLSYQRLEPGSTTLEFDWNKMKSSSRLARCTPSDLGGKLRQTADRREEFSFKDVSLKVRTSFPRVMQVILVADNSYFVFCNSSHVMTDIERRTRSNSGDPSKRLVRLDLVGSLFSIL</sequence>
<protein>
    <submittedName>
        <fullName evidence="1">Uncharacterized protein</fullName>
    </submittedName>
</protein>
<proteinExistence type="predicted"/>
<accession>A0A9Q0JXI2</accession>
<name>A0A9Q0JXI2_9MAGN</name>
<evidence type="ECO:0000313" key="1">
    <source>
        <dbReference type="EMBL" id="KAJ4953823.1"/>
    </source>
</evidence>
<dbReference type="Proteomes" id="UP001141806">
    <property type="component" value="Unassembled WGS sequence"/>
</dbReference>
<dbReference type="AlphaFoldDB" id="A0A9Q0JXI2"/>
<comment type="caution">
    <text evidence="1">The sequence shown here is derived from an EMBL/GenBank/DDBJ whole genome shotgun (WGS) entry which is preliminary data.</text>
</comment>
<organism evidence="1 2">
    <name type="scientific">Protea cynaroides</name>
    <dbReference type="NCBI Taxonomy" id="273540"/>
    <lineage>
        <taxon>Eukaryota</taxon>
        <taxon>Viridiplantae</taxon>
        <taxon>Streptophyta</taxon>
        <taxon>Embryophyta</taxon>
        <taxon>Tracheophyta</taxon>
        <taxon>Spermatophyta</taxon>
        <taxon>Magnoliopsida</taxon>
        <taxon>Proteales</taxon>
        <taxon>Proteaceae</taxon>
        <taxon>Protea</taxon>
    </lineage>
</organism>
<evidence type="ECO:0000313" key="2">
    <source>
        <dbReference type="Proteomes" id="UP001141806"/>
    </source>
</evidence>
<reference evidence="1" key="1">
    <citation type="journal article" date="2023" name="Plant J.">
        <title>The genome of the king protea, Protea cynaroides.</title>
        <authorList>
            <person name="Chang J."/>
            <person name="Duong T.A."/>
            <person name="Schoeman C."/>
            <person name="Ma X."/>
            <person name="Roodt D."/>
            <person name="Barker N."/>
            <person name="Li Z."/>
            <person name="Van de Peer Y."/>
            <person name="Mizrachi E."/>
        </authorList>
    </citation>
    <scope>NUCLEOTIDE SEQUENCE</scope>
    <source>
        <tissue evidence="1">Young leaves</tissue>
    </source>
</reference>
<dbReference type="EMBL" id="JAMYWD010000012">
    <property type="protein sequence ID" value="KAJ4953823.1"/>
    <property type="molecule type" value="Genomic_DNA"/>
</dbReference>